<dbReference type="PANTHER" id="PTHR43300:SF11">
    <property type="entry name" value="ACETYLTRANSFERASE RV3034C-RELATED"/>
    <property type="match status" value="1"/>
</dbReference>
<dbReference type="Proteomes" id="UP000530424">
    <property type="component" value="Unassembled WGS sequence"/>
</dbReference>
<evidence type="ECO:0000313" key="2">
    <source>
        <dbReference type="Proteomes" id="UP000530424"/>
    </source>
</evidence>
<proteinExistence type="predicted"/>
<dbReference type="InterPro" id="IPR050179">
    <property type="entry name" value="Trans_hexapeptide_repeat"/>
</dbReference>
<reference evidence="1 2" key="1">
    <citation type="submission" date="2020-07" db="EMBL/GenBank/DDBJ databases">
        <title>Sequencing the genomes of 1000 actinobacteria strains.</title>
        <authorList>
            <person name="Klenk H.-P."/>
        </authorList>
    </citation>
    <scope>NUCLEOTIDE SEQUENCE [LARGE SCALE GENOMIC DNA]</scope>
    <source>
        <strain evidence="1 2">DSM 103833</strain>
    </source>
</reference>
<comment type="caution">
    <text evidence="1">The sequence shown here is derived from an EMBL/GenBank/DDBJ whole genome shotgun (WGS) entry which is preliminary data.</text>
</comment>
<dbReference type="SUPFAM" id="SSF51161">
    <property type="entry name" value="Trimeric LpxA-like enzymes"/>
    <property type="match status" value="1"/>
</dbReference>
<dbReference type="AlphaFoldDB" id="A0A853C7B2"/>
<keyword evidence="2" id="KW-1185">Reference proteome</keyword>
<dbReference type="PANTHER" id="PTHR43300">
    <property type="entry name" value="ACETYLTRANSFERASE"/>
    <property type="match status" value="1"/>
</dbReference>
<evidence type="ECO:0000313" key="1">
    <source>
        <dbReference type="EMBL" id="NYJ02896.1"/>
    </source>
</evidence>
<dbReference type="CDD" id="cd03349">
    <property type="entry name" value="LbH_XAT"/>
    <property type="match status" value="1"/>
</dbReference>
<protein>
    <submittedName>
        <fullName evidence="1">Acetyltransferase-like isoleucine patch superfamily enzyme</fullName>
    </submittedName>
</protein>
<dbReference type="Pfam" id="PF00132">
    <property type="entry name" value="Hexapep"/>
    <property type="match status" value="1"/>
</dbReference>
<keyword evidence="1" id="KW-0808">Transferase</keyword>
<dbReference type="EMBL" id="JACCFP010000001">
    <property type="protein sequence ID" value="NYJ02896.1"/>
    <property type="molecule type" value="Genomic_DNA"/>
</dbReference>
<organism evidence="1 2">
    <name type="scientific">Nocardioides thalensis</name>
    <dbReference type="NCBI Taxonomy" id="1914755"/>
    <lineage>
        <taxon>Bacteria</taxon>
        <taxon>Bacillati</taxon>
        <taxon>Actinomycetota</taxon>
        <taxon>Actinomycetes</taxon>
        <taxon>Propionibacteriales</taxon>
        <taxon>Nocardioidaceae</taxon>
        <taxon>Nocardioides</taxon>
    </lineage>
</organism>
<dbReference type="Gene3D" id="2.160.10.10">
    <property type="entry name" value="Hexapeptide repeat proteins"/>
    <property type="match status" value="1"/>
</dbReference>
<accession>A0A853C7B2</accession>
<dbReference type="GO" id="GO:0016740">
    <property type="term" value="F:transferase activity"/>
    <property type="evidence" value="ECO:0007669"/>
    <property type="project" value="UniProtKB-KW"/>
</dbReference>
<dbReference type="InterPro" id="IPR011004">
    <property type="entry name" value="Trimer_LpxA-like_sf"/>
</dbReference>
<dbReference type="InterPro" id="IPR001451">
    <property type="entry name" value="Hexapep"/>
</dbReference>
<gene>
    <name evidence="1" type="ORF">HNR19_003594</name>
</gene>
<dbReference type="RefSeq" id="WP_343047264.1">
    <property type="nucleotide sequence ID" value="NZ_JACCFP010000001.1"/>
</dbReference>
<sequence>MIVNLLRRIWHRLMAARDAVVGRNEAQLKRLTRAGRVTMGEHTYGVPIIMSYMLDETKLHVGKYCSLSETAQIMLGGQHPTDTVSQYPFRINWRMPGAGKDGNPVPSEDTYIGNDVIIYQRAFIRSGVKIGDGAVIAGGAIVTKDVPPYAVMGGAPARVLKYRATPEQIEALLEIKWWDWPDEEVKAAVPLLASKDIDGFIAYAREKQGATRHG</sequence>
<name>A0A853C7B2_9ACTN</name>